<dbReference type="PANTHER" id="PTHR48081:SF8">
    <property type="entry name" value="ALPHA_BETA HYDROLASE FOLD-3 DOMAIN-CONTAINING PROTEIN-RELATED"/>
    <property type="match status" value="1"/>
</dbReference>
<organism evidence="3 4">
    <name type="scientific">Dentiscutata erythropus</name>
    <dbReference type="NCBI Taxonomy" id="1348616"/>
    <lineage>
        <taxon>Eukaryota</taxon>
        <taxon>Fungi</taxon>
        <taxon>Fungi incertae sedis</taxon>
        <taxon>Mucoromycota</taxon>
        <taxon>Glomeromycotina</taxon>
        <taxon>Glomeromycetes</taxon>
        <taxon>Diversisporales</taxon>
        <taxon>Gigasporaceae</taxon>
        <taxon>Dentiscutata</taxon>
    </lineage>
</organism>
<dbReference type="SUPFAM" id="SSF53474">
    <property type="entry name" value="alpha/beta-Hydrolases"/>
    <property type="match status" value="1"/>
</dbReference>
<dbReference type="OrthoDB" id="408631at2759"/>
<dbReference type="Gene3D" id="3.40.50.1820">
    <property type="entry name" value="alpha/beta hydrolase"/>
    <property type="match status" value="1"/>
</dbReference>
<evidence type="ECO:0000259" key="2">
    <source>
        <dbReference type="Pfam" id="PF07859"/>
    </source>
</evidence>
<protein>
    <submittedName>
        <fullName evidence="3">12507_t:CDS:1</fullName>
    </submittedName>
</protein>
<feature type="domain" description="Alpha/beta hydrolase fold-3" evidence="2">
    <location>
        <begin position="102"/>
        <end position="316"/>
    </location>
</feature>
<dbReference type="InterPro" id="IPR050300">
    <property type="entry name" value="GDXG_lipolytic_enzyme"/>
</dbReference>
<name>A0A9N9I0Z4_9GLOM</name>
<dbReference type="PANTHER" id="PTHR48081">
    <property type="entry name" value="AB HYDROLASE SUPERFAMILY PROTEIN C4A8.06C"/>
    <property type="match status" value="1"/>
</dbReference>
<sequence length="348" mass="39345">MTIPFINYRKKKNLRDNRNPPDLRQRLIATVLKTITETLPLWMTRYLFYLYSVFEQITNGMFIGKQRNQWCRRLKGGNGWNGYLIAENANTVDVGENADIVILYAHGGAFNIGGPLISLVTFVKWIKAWMLSRGANTHILSLEYGLSPKHTFPTARDNLLNCYQWLVEEKGINPSKIVFAGDSAGANISVIAALELLNNPIAYTVPLPSSLLLISPCFSALTTSQTFKTNYDYDLISKYWFDACLANYLGNSNLLPACPLISPLNNRNLRGLPKMWICVGSYEVFLDDVSSFVEKARSQNISVEFMVEEDNMHNYAITWPISRNGGAQKAVKNMSQFLFGEQSIVYHL</sequence>
<proteinExistence type="predicted"/>
<dbReference type="Pfam" id="PF07859">
    <property type="entry name" value="Abhydrolase_3"/>
    <property type="match status" value="1"/>
</dbReference>
<dbReference type="AlphaFoldDB" id="A0A9N9I0Z4"/>
<dbReference type="Proteomes" id="UP000789405">
    <property type="component" value="Unassembled WGS sequence"/>
</dbReference>
<dbReference type="InterPro" id="IPR013094">
    <property type="entry name" value="AB_hydrolase_3"/>
</dbReference>
<dbReference type="GO" id="GO:0016787">
    <property type="term" value="F:hydrolase activity"/>
    <property type="evidence" value="ECO:0007669"/>
    <property type="project" value="UniProtKB-KW"/>
</dbReference>
<gene>
    <name evidence="3" type="ORF">DERYTH_LOCUS13912</name>
</gene>
<evidence type="ECO:0000313" key="4">
    <source>
        <dbReference type="Proteomes" id="UP000789405"/>
    </source>
</evidence>
<reference evidence="3" key="1">
    <citation type="submission" date="2021-06" db="EMBL/GenBank/DDBJ databases">
        <authorList>
            <person name="Kallberg Y."/>
            <person name="Tangrot J."/>
            <person name="Rosling A."/>
        </authorList>
    </citation>
    <scope>NUCLEOTIDE SEQUENCE</scope>
    <source>
        <strain evidence="3">MA453B</strain>
    </source>
</reference>
<evidence type="ECO:0000313" key="3">
    <source>
        <dbReference type="EMBL" id="CAG8715646.1"/>
    </source>
</evidence>
<comment type="caution">
    <text evidence="3">The sequence shown here is derived from an EMBL/GenBank/DDBJ whole genome shotgun (WGS) entry which is preliminary data.</text>
</comment>
<dbReference type="InterPro" id="IPR029058">
    <property type="entry name" value="AB_hydrolase_fold"/>
</dbReference>
<keyword evidence="4" id="KW-1185">Reference proteome</keyword>
<keyword evidence="1" id="KW-0378">Hydrolase</keyword>
<evidence type="ECO:0000256" key="1">
    <source>
        <dbReference type="ARBA" id="ARBA00022801"/>
    </source>
</evidence>
<dbReference type="EMBL" id="CAJVPY010010119">
    <property type="protein sequence ID" value="CAG8715646.1"/>
    <property type="molecule type" value="Genomic_DNA"/>
</dbReference>
<accession>A0A9N9I0Z4</accession>